<dbReference type="EMBL" id="JAIWQS010000001">
    <property type="protein sequence ID" value="KAJ8773775.1"/>
    <property type="molecule type" value="Genomic_DNA"/>
</dbReference>
<keyword evidence="2" id="KW-0677">Repeat</keyword>
<comment type="caution">
    <text evidence="5">The sequence shown here is derived from an EMBL/GenBank/DDBJ whole genome shotgun (WGS) entry which is preliminary data.</text>
</comment>
<dbReference type="CDD" id="cd00051">
    <property type="entry name" value="EFh"/>
    <property type="match status" value="1"/>
</dbReference>
<evidence type="ECO:0000313" key="6">
    <source>
        <dbReference type="Proteomes" id="UP001159364"/>
    </source>
</evidence>
<organism evidence="5 6">
    <name type="scientific">Erythroxylum novogranatense</name>
    <dbReference type="NCBI Taxonomy" id="1862640"/>
    <lineage>
        <taxon>Eukaryota</taxon>
        <taxon>Viridiplantae</taxon>
        <taxon>Streptophyta</taxon>
        <taxon>Embryophyta</taxon>
        <taxon>Tracheophyta</taxon>
        <taxon>Spermatophyta</taxon>
        <taxon>Magnoliopsida</taxon>
        <taxon>eudicotyledons</taxon>
        <taxon>Gunneridae</taxon>
        <taxon>Pentapetalae</taxon>
        <taxon>rosids</taxon>
        <taxon>fabids</taxon>
        <taxon>Malpighiales</taxon>
        <taxon>Erythroxylaceae</taxon>
        <taxon>Erythroxylum</taxon>
    </lineage>
</organism>
<dbReference type="PANTHER" id="PTHR10891">
    <property type="entry name" value="EF-HAND CALCIUM-BINDING DOMAIN CONTAINING PROTEIN"/>
    <property type="match status" value="1"/>
</dbReference>
<dbReference type="PROSITE" id="PS50222">
    <property type="entry name" value="EF_HAND_2"/>
    <property type="match status" value="2"/>
</dbReference>
<evidence type="ECO:0000313" key="5">
    <source>
        <dbReference type="EMBL" id="KAJ8773775.1"/>
    </source>
</evidence>
<dbReference type="InterPro" id="IPR002048">
    <property type="entry name" value="EF_hand_dom"/>
</dbReference>
<dbReference type="InterPro" id="IPR018247">
    <property type="entry name" value="EF_Hand_1_Ca_BS"/>
</dbReference>
<sequence length="165" mass="19145">MHTFHSYMSLFGIVSTFLNLFSHFLRSLHVLIRSPSTQKPNPSHKREEKEVSVGEITMVLDRLQLFYDVEGDKLQERYNASEVSRLFELEEPTLEELKGAFDIFDENKDGLIDAMDLRRVLCSLGLKKAGSQEVMNCERKIRAINKDGNGNIDFDDFVRFMEKCF</sequence>
<dbReference type="InterPro" id="IPR039647">
    <property type="entry name" value="EF_hand_pair_protein_CML-like"/>
</dbReference>
<protein>
    <recommendedName>
        <fullName evidence="4">EF-hand domain-containing protein</fullName>
    </recommendedName>
</protein>
<feature type="domain" description="EF-hand" evidence="4">
    <location>
        <begin position="92"/>
        <end position="127"/>
    </location>
</feature>
<dbReference type="Pfam" id="PF13499">
    <property type="entry name" value="EF-hand_7"/>
    <property type="match status" value="1"/>
</dbReference>
<keyword evidence="3" id="KW-0106">Calcium</keyword>
<dbReference type="PROSITE" id="PS00018">
    <property type="entry name" value="EF_HAND_1"/>
    <property type="match status" value="1"/>
</dbReference>
<proteinExistence type="predicted"/>
<keyword evidence="6" id="KW-1185">Reference proteome</keyword>
<evidence type="ECO:0000256" key="3">
    <source>
        <dbReference type="ARBA" id="ARBA00022837"/>
    </source>
</evidence>
<accession>A0AAV8U756</accession>
<keyword evidence="1" id="KW-0479">Metal-binding</keyword>
<evidence type="ECO:0000259" key="4">
    <source>
        <dbReference type="PROSITE" id="PS50222"/>
    </source>
</evidence>
<gene>
    <name evidence="5" type="ORF">K2173_006425</name>
</gene>
<dbReference type="AlphaFoldDB" id="A0AAV8U756"/>
<feature type="domain" description="EF-hand" evidence="4">
    <location>
        <begin position="132"/>
        <end position="165"/>
    </location>
</feature>
<reference evidence="5 6" key="1">
    <citation type="submission" date="2021-09" db="EMBL/GenBank/DDBJ databases">
        <title>Genomic insights and catalytic innovation underlie evolution of tropane alkaloids biosynthesis.</title>
        <authorList>
            <person name="Wang Y.-J."/>
            <person name="Tian T."/>
            <person name="Huang J.-P."/>
            <person name="Huang S.-X."/>
        </authorList>
    </citation>
    <scope>NUCLEOTIDE SEQUENCE [LARGE SCALE GENOMIC DNA]</scope>
    <source>
        <strain evidence="5">KIB-2018</strain>
        <tissue evidence="5">Leaf</tissue>
    </source>
</reference>
<dbReference type="SMART" id="SM00054">
    <property type="entry name" value="EFh"/>
    <property type="match status" value="2"/>
</dbReference>
<evidence type="ECO:0000256" key="1">
    <source>
        <dbReference type="ARBA" id="ARBA00022723"/>
    </source>
</evidence>
<dbReference type="GO" id="GO:0005509">
    <property type="term" value="F:calcium ion binding"/>
    <property type="evidence" value="ECO:0007669"/>
    <property type="project" value="InterPro"/>
</dbReference>
<dbReference type="Proteomes" id="UP001159364">
    <property type="component" value="Linkage Group LG01"/>
</dbReference>
<name>A0AAV8U756_9ROSI</name>
<dbReference type="Gene3D" id="1.10.238.10">
    <property type="entry name" value="EF-hand"/>
    <property type="match status" value="1"/>
</dbReference>
<dbReference type="InterPro" id="IPR011992">
    <property type="entry name" value="EF-hand-dom_pair"/>
</dbReference>
<evidence type="ECO:0000256" key="2">
    <source>
        <dbReference type="ARBA" id="ARBA00022737"/>
    </source>
</evidence>
<dbReference type="SUPFAM" id="SSF47473">
    <property type="entry name" value="EF-hand"/>
    <property type="match status" value="1"/>
</dbReference>